<evidence type="ECO:0000256" key="8">
    <source>
        <dbReference type="ARBA" id="ARBA00047984"/>
    </source>
</evidence>
<keyword evidence="6" id="KW-0067">ATP-binding</keyword>
<evidence type="ECO:0000256" key="1">
    <source>
        <dbReference type="ARBA" id="ARBA00012552"/>
    </source>
</evidence>
<dbReference type="Pfam" id="PF07717">
    <property type="entry name" value="OB_NTP_bind"/>
    <property type="match status" value="1"/>
</dbReference>
<reference evidence="11" key="1">
    <citation type="submission" date="2020-05" db="EMBL/GenBank/DDBJ databases">
        <title>Phylogenomic resolution of chytrid fungi.</title>
        <authorList>
            <person name="Stajich J.E."/>
            <person name="Amses K."/>
            <person name="Simmons R."/>
            <person name="Seto K."/>
            <person name="Myers J."/>
            <person name="Bonds A."/>
            <person name="Quandt C.A."/>
            <person name="Barry K."/>
            <person name="Liu P."/>
            <person name="Grigoriev I."/>
            <person name="Longcore J.E."/>
            <person name="James T.Y."/>
        </authorList>
    </citation>
    <scope>NUCLEOTIDE SEQUENCE</scope>
    <source>
        <strain evidence="11">JEL0318</strain>
    </source>
</reference>
<evidence type="ECO:0000259" key="10">
    <source>
        <dbReference type="PROSITE" id="PS51194"/>
    </source>
</evidence>
<dbReference type="Gene3D" id="1.20.120.1080">
    <property type="match status" value="1"/>
</dbReference>
<evidence type="ECO:0000256" key="7">
    <source>
        <dbReference type="ARBA" id="ARBA00023187"/>
    </source>
</evidence>
<dbReference type="CDD" id="cd18791">
    <property type="entry name" value="SF2_C_RHA"/>
    <property type="match status" value="1"/>
</dbReference>
<evidence type="ECO:0000256" key="3">
    <source>
        <dbReference type="ARBA" id="ARBA00022741"/>
    </source>
</evidence>
<dbReference type="PANTHER" id="PTHR18934:SF109">
    <property type="entry name" value="ATP-DEPENDENT RNA HELICASE DHX15 HOMOLOG"/>
    <property type="match status" value="1"/>
</dbReference>
<protein>
    <recommendedName>
        <fullName evidence="1">RNA helicase</fullName>
        <ecNumber evidence="1">3.6.4.13</ecNumber>
    </recommendedName>
</protein>
<dbReference type="GO" id="GO:0005681">
    <property type="term" value="C:spliceosomal complex"/>
    <property type="evidence" value="ECO:0007669"/>
    <property type="project" value="TreeGrafter"/>
</dbReference>
<evidence type="ECO:0000313" key="12">
    <source>
        <dbReference type="Proteomes" id="UP001212841"/>
    </source>
</evidence>
<dbReference type="GO" id="GO:0016787">
    <property type="term" value="F:hydrolase activity"/>
    <property type="evidence" value="ECO:0007669"/>
    <property type="project" value="UniProtKB-KW"/>
</dbReference>
<dbReference type="SMART" id="SM00847">
    <property type="entry name" value="HA2"/>
    <property type="match status" value="1"/>
</dbReference>
<dbReference type="Pfam" id="PF04408">
    <property type="entry name" value="WHD_HA2"/>
    <property type="match status" value="1"/>
</dbReference>
<comment type="catalytic activity">
    <reaction evidence="8">
        <text>ATP + H2O = ADP + phosphate + H(+)</text>
        <dbReference type="Rhea" id="RHEA:13065"/>
        <dbReference type="ChEBI" id="CHEBI:15377"/>
        <dbReference type="ChEBI" id="CHEBI:15378"/>
        <dbReference type="ChEBI" id="CHEBI:30616"/>
        <dbReference type="ChEBI" id="CHEBI:43474"/>
        <dbReference type="ChEBI" id="CHEBI:456216"/>
        <dbReference type="EC" id="3.6.4.13"/>
    </reaction>
</comment>
<feature type="domain" description="Helicase C-terminal" evidence="10">
    <location>
        <begin position="1"/>
        <end position="93"/>
    </location>
</feature>
<keyword evidence="7" id="KW-0508">mRNA splicing</keyword>
<dbReference type="InterPro" id="IPR027417">
    <property type="entry name" value="P-loop_NTPase"/>
</dbReference>
<evidence type="ECO:0000256" key="5">
    <source>
        <dbReference type="ARBA" id="ARBA00022806"/>
    </source>
</evidence>
<name>A0AAD5X2J6_9FUNG</name>
<feature type="compositionally biased region" description="Basic and acidic residues" evidence="9">
    <location>
        <begin position="368"/>
        <end position="377"/>
    </location>
</feature>
<sequence>TSLTIDGIVYVIDPGFSKQKVYNPRIRVESLLVSPISKASAQQRSGRAGRTRPGKCFRLYTEKAFLKDLQEQTYPEILRCNLGSVVLQLKKLGIDDLVHFDFMDPPAPETLMRALELLNYLEALDDDGNLTKIGEHMAEFPLDPQFCKALLAAPKYRCSNEIVSIVAMLSAPNCFIRPPNERKQADEAKAQFNHEEGDHLTMLNAYTLYKENEGDAQWCYKNYLNARSLKNADNVRTQLVRIMERMGVELVSTPFENPAYWRNIRMALTAGFFMQVAHLERNGVYNTAKDNQPVQLHPSCCLDQKPEWVMYNEFVLTAKNYIRTCTVIEGDWLFDVAPAYFDLTNFPQCEARRVLERIAIKKAGKGGGKSDKWDKTSKKNKKR</sequence>
<proteinExistence type="predicted"/>
<evidence type="ECO:0000256" key="9">
    <source>
        <dbReference type="SAM" id="MobiDB-lite"/>
    </source>
</evidence>
<dbReference type="InterPro" id="IPR048333">
    <property type="entry name" value="HA2_WH"/>
</dbReference>
<dbReference type="SUPFAM" id="SSF52540">
    <property type="entry name" value="P-loop containing nucleoside triphosphate hydrolases"/>
    <property type="match status" value="1"/>
</dbReference>
<comment type="caution">
    <text evidence="11">The sequence shown here is derived from an EMBL/GenBank/DDBJ whole genome shotgun (WGS) entry which is preliminary data.</text>
</comment>
<dbReference type="PANTHER" id="PTHR18934">
    <property type="entry name" value="ATP-DEPENDENT RNA HELICASE"/>
    <property type="match status" value="1"/>
</dbReference>
<keyword evidence="5" id="KW-0347">Helicase</keyword>
<feature type="non-terminal residue" evidence="11">
    <location>
        <position position="1"/>
    </location>
</feature>
<keyword evidence="4" id="KW-0378">Hydrolase</keyword>
<dbReference type="Gene3D" id="3.40.50.300">
    <property type="entry name" value="P-loop containing nucleotide triphosphate hydrolases"/>
    <property type="match status" value="1"/>
</dbReference>
<keyword evidence="2" id="KW-0507">mRNA processing</keyword>
<evidence type="ECO:0000256" key="6">
    <source>
        <dbReference type="ARBA" id="ARBA00022840"/>
    </source>
</evidence>
<dbReference type="GO" id="GO:0003724">
    <property type="term" value="F:RNA helicase activity"/>
    <property type="evidence" value="ECO:0007669"/>
    <property type="project" value="UniProtKB-EC"/>
</dbReference>
<dbReference type="GO" id="GO:0006397">
    <property type="term" value="P:mRNA processing"/>
    <property type="evidence" value="ECO:0007669"/>
    <property type="project" value="UniProtKB-KW"/>
</dbReference>
<dbReference type="EMBL" id="JADGJD010000922">
    <property type="protein sequence ID" value="KAJ3047653.1"/>
    <property type="molecule type" value="Genomic_DNA"/>
</dbReference>
<evidence type="ECO:0000313" key="11">
    <source>
        <dbReference type="EMBL" id="KAJ3047653.1"/>
    </source>
</evidence>
<gene>
    <name evidence="11" type="ORF">HK097_011336</name>
</gene>
<dbReference type="GO" id="GO:0008380">
    <property type="term" value="P:RNA splicing"/>
    <property type="evidence" value="ECO:0007669"/>
    <property type="project" value="UniProtKB-KW"/>
</dbReference>
<dbReference type="InterPro" id="IPR011709">
    <property type="entry name" value="DEAD-box_helicase_OB_fold"/>
</dbReference>
<dbReference type="GO" id="GO:0003723">
    <property type="term" value="F:RNA binding"/>
    <property type="evidence" value="ECO:0007669"/>
    <property type="project" value="TreeGrafter"/>
</dbReference>
<dbReference type="FunFam" id="1.20.120.1080:FF:000003">
    <property type="entry name" value="Pre-mRNA-splicing factor ATP-dependent RNA helicase PRP43"/>
    <property type="match status" value="1"/>
</dbReference>
<dbReference type="Pfam" id="PF21010">
    <property type="entry name" value="HA2_C"/>
    <property type="match status" value="1"/>
</dbReference>
<dbReference type="InterPro" id="IPR001650">
    <property type="entry name" value="Helicase_C-like"/>
</dbReference>
<dbReference type="GO" id="GO:0005524">
    <property type="term" value="F:ATP binding"/>
    <property type="evidence" value="ECO:0007669"/>
    <property type="project" value="UniProtKB-KW"/>
</dbReference>
<dbReference type="AlphaFoldDB" id="A0AAD5X2J6"/>
<organism evidence="11 12">
    <name type="scientific">Rhizophlyctis rosea</name>
    <dbReference type="NCBI Taxonomy" id="64517"/>
    <lineage>
        <taxon>Eukaryota</taxon>
        <taxon>Fungi</taxon>
        <taxon>Fungi incertae sedis</taxon>
        <taxon>Chytridiomycota</taxon>
        <taxon>Chytridiomycota incertae sedis</taxon>
        <taxon>Chytridiomycetes</taxon>
        <taxon>Rhizophlyctidales</taxon>
        <taxon>Rhizophlyctidaceae</taxon>
        <taxon>Rhizophlyctis</taxon>
    </lineage>
</organism>
<keyword evidence="12" id="KW-1185">Reference proteome</keyword>
<dbReference type="PROSITE" id="PS51194">
    <property type="entry name" value="HELICASE_CTER"/>
    <property type="match status" value="1"/>
</dbReference>
<dbReference type="EC" id="3.6.4.13" evidence="1"/>
<accession>A0AAD5X2J6</accession>
<dbReference type="InterPro" id="IPR007502">
    <property type="entry name" value="Helicase-assoc_dom"/>
</dbReference>
<evidence type="ECO:0000256" key="2">
    <source>
        <dbReference type="ARBA" id="ARBA00022664"/>
    </source>
</evidence>
<evidence type="ECO:0000256" key="4">
    <source>
        <dbReference type="ARBA" id="ARBA00022801"/>
    </source>
</evidence>
<feature type="region of interest" description="Disordered" evidence="9">
    <location>
        <begin position="363"/>
        <end position="383"/>
    </location>
</feature>
<dbReference type="Proteomes" id="UP001212841">
    <property type="component" value="Unassembled WGS sequence"/>
</dbReference>
<keyword evidence="3" id="KW-0547">Nucleotide-binding</keyword>